<organism evidence="1 2">
    <name type="scientific">Rhizobium azibense</name>
    <dbReference type="NCBI Taxonomy" id="1136135"/>
    <lineage>
        <taxon>Bacteria</taxon>
        <taxon>Pseudomonadati</taxon>
        <taxon>Pseudomonadota</taxon>
        <taxon>Alphaproteobacteria</taxon>
        <taxon>Hyphomicrobiales</taxon>
        <taxon>Rhizobiaceae</taxon>
        <taxon>Rhizobium/Agrobacterium group</taxon>
        <taxon>Rhizobium</taxon>
    </lineage>
</organism>
<protein>
    <submittedName>
        <fullName evidence="1">Uncharacterized protein</fullName>
    </submittedName>
</protein>
<evidence type="ECO:0000313" key="1">
    <source>
        <dbReference type="EMBL" id="TCU35453.1"/>
    </source>
</evidence>
<sequence length="71" mass="7573">MAKTPTKTSATATAAQVMATADSVTYDITETAPPFIAGQRVGDRKEIELTEDQARNELLSGHIRPQGTKNA</sequence>
<gene>
    <name evidence="1" type="ORF">EV129_10943</name>
</gene>
<dbReference type="Proteomes" id="UP000295507">
    <property type="component" value="Unassembled WGS sequence"/>
</dbReference>
<proteinExistence type="predicted"/>
<dbReference type="RefSeq" id="WP_132552395.1">
    <property type="nucleotide sequence ID" value="NZ_SMBK01000009.1"/>
</dbReference>
<reference evidence="1 2" key="1">
    <citation type="submission" date="2019-03" db="EMBL/GenBank/DDBJ databases">
        <title>Genomic Encyclopedia of Type Strains, Phase IV (KMG-V): Genome sequencing to study the core and pangenomes of soil and plant-associated prokaryotes.</title>
        <authorList>
            <person name="Whitman W."/>
        </authorList>
    </citation>
    <scope>NUCLEOTIDE SEQUENCE [LARGE SCALE GENOMIC DNA]</scope>
    <source>
        <strain evidence="1 2">IE4868</strain>
    </source>
</reference>
<dbReference type="EMBL" id="SMBK01000009">
    <property type="protein sequence ID" value="TCU35453.1"/>
    <property type="molecule type" value="Genomic_DNA"/>
</dbReference>
<name>A0A4R3RIC7_9HYPH</name>
<dbReference type="AlphaFoldDB" id="A0A4R3RIC7"/>
<comment type="caution">
    <text evidence="1">The sequence shown here is derived from an EMBL/GenBank/DDBJ whole genome shotgun (WGS) entry which is preliminary data.</text>
</comment>
<accession>A0A4R3RIC7</accession>
<evidence type="ECO:0000313" key="2">
    <source>
        <dbReference type="Proteomes" id="UP000295507"/>
    </source>
</evidence>